<protein>
    <recommendedName>
        <fullName evidence="1">RSE1/DDB1/CPSF1 first beta-propeller domain-containing protein</fullName>
    </recommendedName>
</protein>
<keyword evidence="3" id="KW-1185">Reference proteome</keyword>
<dbReference type="OrthoDB" id="5392716at2759"/>
<dbReference type="InterPro" id="IPR018846">
    <property type="entry name" value="Beta-prop_RSE1/DDB1/CPSF1_1st"/>
</dbReference>
<feature type="domain" description="RSE1/DDB1/CPSF1 first beta-propeller" evidence="1">
    <location>
        <begin position="978"/>
        <end position="1202"/>
    </location>
</feature>
<dbReference type="Proteomes" id="UP000238274">
    <property type="component" value="Unassembled WGS sequence"/>
</dbReference>
<accession>A0A2S4UFU6</accession>
<dbReference type="VEuPathDB" id="FungiDB:PSHT_15302"/>
<reference evidence="3" key="2">
    <citation type="journal article" date="2018" name="BMC Genomics">
        <title>Genomic insights into host adaptation between the wheat stripe rust pathogen (Puccinia striiformis f. sp. tritici) and the barley stripe rust pathogen (Puccinia striiformis f. sp. hordei).</title>
        <authorList>
            <person name="Xia C."/>
            <person name="Wang M."/>
            <person name="Yin C."/>
            <person name="Cornejo O.E."/>
            <person name="Hulbert S.H."/>
            <person name="Chen X."/>
        </authorList>
    </citation>
    <scope>NUCLEOTIDE SEQUENCE [LARGE SCALE GENOMIC DNA]</scope>
    <source>
        <strain evidence="3">93TX-2</strain>
    </source>
</reference>
<feature type="domain" description="RSE1/DDB1/CPSF1 first beta-propeller" evidence="1">
    <location>
        <begin position="429"/>
        <end position="689"/>
    </location>
</feature>
<reference evidence="2 3" key="1">
    <citation type="submission" date="2017-12" db="EMBL/GenBank/DDBJ databases">
        <title>Gene loss provides genomic basis for host adaptation in cereal stripe rust fungi.</title>
        <authorList>
            <person name="Xia C."/>
        </authorList>
    </citation>
    <scope>NUCLEOTIDE SEQUENCE [LARGE SCALE GENOMIC DNA]</scope>
    <source>
        <strain evidence="2 3">93TX-2</strain>
    </source>
</reference>
<dbReference type="VEuPathDB" id="FungiDB:PSTT_09084"/>
<reference evidence="3" key="3">
    <citation type="journal article" date="2018" name="Mol. Plant Microbe Interact.">
        <title>Genome sequence resources for the wheat stripe rust pathogen (Puccinia striiformis f. sp. tritici) and the barley stripe rust pathogen (Puccinia striiformis f. sp. hordei).</title>
        <authorList>
            <person name="Xia C."/>
            <person name="Wang M."/>
            <person name="Yin C."/>
            <person name="Cornejo O.E."/>
            <person name="Hulbert S.H."/>
            <person name="Chen X."/>
        </authorList>
    </citation>
    <scope>NUCLEOTIDE SEQUENCE [LARGE SCALE GENOMIC DNA]</scope>
    <source>
        <strain evidence="3">93TX-2</strain>
    </source>
</reference>
<name>A0A2S4UFU6_9BASI</name>
<dbReference type="Pfam" id="PF10433">
    <property type="entry name" value="Beta-prop_RSE1_1st"/>
    <property type="match status" value="2"/>
</dbReference>
<dbReference type="VEuPathDB" id="FungiDB:PSTT_12905"/>
<dbReference type="InterPro" id="IPR015943">
    <property type="entry name" value="WD40/YVTN_repeat-like_dom_sf"/>
</dbReference>
<sequence length="1431" mass="163623">PESQLYLFDFNLELWNRLKDKQSNKFPDLFGQTSGVVVVKILRCVRLDLQMLPRDPNENLGLSDEEFAWTQMKCWQQTILRYLDLMKIPSATCHTRTHPLSPNQHRGAHLRTHKKKIVKRLLFQGHKGPKIVQILQEEHDTVTNLRSLSQNRQKWKLQHWDLQKPPPPPPLLPHIRASILSSNSKGLNLKEIQAWLSQENQQFKCASKRSSRLNVKLLVNNVADGTVTMEQVFEAVNHARQTLLHDQAAYRRMQMVYNVLEQLDPGGMEARLCRTLIRCVYRVQGPHHIWAAYGHDKLKKYGICVSMMLSPGRYLGCLCIQPITIHIMLPYIFYAWPWRLVEYHTKSPQTSEQKLFKWVPTKSSTCGSMRISILEGVETISLLSQQLALLISATVPREFSNHPTSLIVWKCSNTHWSGLINLDTGFSRELMRPDSSTVKLSSIINTNVFGTTHSLTLFRPTGATQGLHHTRLRFRKGSCAQIQPLNQLFDQITSGNLWVVPGQFLATNPKGRAVMIAAMEKSKLVYILNRDLAANSTISSPLEAHKSNAIIHHTVRIDVRFENPLFAALEVDYGEADQDPSGEAFNSAKKVLSIHFFPINQTKTDSIFWKSCSLQIKFRIEGQSMTNPEKFDGPSGGLICCEHFIIYKHQNDISFDFHQLSHKTKTSFLQEEHDIVTNLRSLSQNRQKWKLQHCDLQKPPPPPPLLPHIRASILSSNSKGLNLKEIQAWLSQETNIQVCIQTVKRYLKRLNVKLLVNNVADGTVTMEQVFEAVNHARQTLLHDQAAYRRMQMVYNVLEQLDPGGMEARLCRTLIRCVYRVQGPHHIWAAYGHDKLKKYGICVSMMLSPGRYLGCLCIQPITIHIMLPYIFYAWPWRLVEYHTKSPQTSEQKLFKWVPTKYFSSYFCGFLFFNLASTCGSMRISILEGVETISLLSQQLALLISLQYPESFQPPTSLIVWKCSNTHVWFDQLDTGFSRELMRPDSSTVKLSSIINTNVFGTTHSLTLFRPTGATQGLHHTRLRFRKGSCAQIQPLNQLFDQITSGNLWVVPGQFLATNPKGRAVMIAAMEKSKLVYILNRDLAANSTISSPLEAHKSNAIIHHTVRIDVRFENPLFAALEVDYGEADQDPSGEAFNSAKKVLSIHFFPINQTKTDSIFWKSCSLQIKFRIEGQSMTNPEKFDGPSGGLICCEHFIIYKHQNDISFDFHQLSQYFTSFLQEEHDIVTNLRSLSQNRQKWKLQHCDLQKPPPPPPLLPHIRASILSSNSKGLNLKEIPAWLSQETNIQVCIQTVKRYLKRLNVKLLVNNVADGTVTMEQVFEAVNHARQTLLHDQAAYRKWLQCLEQLDPGGMEARLCRTLIRCVYRVQGPHHIWAAYGHDKLKNTEYSRKILGMFVHTTNNDPHHVALYFLRLALEIGGIPHKVTTDFGTETV</sequence>
<dbReference type="EMBL" id="PKSM01000382">
    <property type="protein sequence ID" value="POV96149.1"/>
    <property type="molecule type" value="Genomic_DNA"/>
</dbReference>
<dbReference type="PANTHER" id="PTHR46177">
    <property type="entry name" value="INTEGRASE CATALYTIC DOMAIN-CONTAINING PROTEIN"/>
    <property type="match status" value="1"/>
</dbReference>
<evidence type="ECO:0000313" key="3">
    <source>
        <dbReference type="Proteomes" id="UP000238274"/>
    </source>
</evidence>
<evidence type="ECO:0000313" key="2">
    <source>
        <dbReference type="EMBL" id="POV96149.1"/>
    </source>
</evidence>
<evidence type="ECO:0000259" key="1">
    <source>
        <dbReference type="Pfam" id="PF10433"/>
    </source>
</evidence>
<organism evidence="2 3">
    <name type="scientific">Puccinia striiformis</name>
    <dbReference type="NCBI Taxonomy" id="27350"/>
    <lineage>
        <taxon>Eukaryota</taxon>
        <taxon>Fungi</taxon>
        <taxon>Dikarya</taxon>
        <taxon>Basidiomycota</taxon>
        <taxon>Pucciniomycotina</taxon>
        <taxon>Pucciniomycetes</taxon>
        <taxon>Pucciniales</taxon>
        <taxon>Pucciniaceae</taxon>
        <taxon>Puccinia</taxon>
    </lineage>
</organism>
<proteinExistence type="predicted"/>
<dbReference type="Gene3D" id="2.130.10.10">
    <property type="entry name" value="YVTN repeat-like/Quinoprotein amine dehydrogenase"/>
    <property type="match status" value="2"/>
</dbReference>
<comment type="caution">
    <text evidence="2">The sequence shown here is derived from an EMBL/GenBank/DDBJ whole genome shotgun (WGS) entry which is preliminary data.</text>
</comment>
<dbReference type="VEuPathDB" id="FungiDB:PSTT_08228"/>
<dbReference type="PANTHER" id="PTHR46177:SF1">
    <property type="entry name" value="INTEGRASE CATALYTIC DOMAIN-CONTAINING PROTEIN"/>
    <property type="match status" value="1"/>
</dbReference>
<feature type="non-terminal residue" evidence="2">
    <location>
        <position position="1"/>
    </location>
</feature>
<gene>
    <name evidence="2" type="ORF">PSHT_15302</name>
</gene>